<dbReference type="EMBL" id="GISG01229787">
    <property type="protein sequence ID" value="MBA4665909.1"/>
    <property type="molecule type" value="Transcribed_RNA"/>
</dbReference>
<protein>
    <submittedName>
        <fullName evidence="1">Uncharacterized protein</fullName>
    </submittedName>
</protein>
<name>A0A7C9EQH8_OPUST</name>
<accession>A0A7C9EQH8</accession>
<reference evidence="1" key="1">
    <citation type="journal article" date="2013" name="J. Plant Res.">
        <title>Effect of fungi and light on seed germination of three Opuntia species from semiarid lands of central Mexico.</title>
        <authorList>
            <person name="Delgado-Sanchez P."/>
            <person name="Jimenez-Bremont J.F."/>
            <person name="Guerrero-Gonzalez Mde L."/>
            <person name="Flores J."/>
        </authorList>
    </citation>
    <scope>NUCLEOTIDE SEQUENCE</scope>
    <source>
        <tissue evidence="1">Cladode</tissue>
    </source>
</reference>
<reference evidence="1" key="2">
    <citation type="submission" date="2020-07" db="EMBL/GenBank/DDBJ databases">
        <authorList>
            <person name="Vera ALvarez R."/>
            <person name="Arias-Moreno D.M."/>
            <person name="Jimenez-Jacinto V."/>
            <person name="Jimenez-Bremont J.F."/>
            <person name="Swaminathan K."/>
            <person name="Moose S.P."/>
            <person name="Guerrero-Gonzalez M.L."/>
            <person name="Marino-Ramirez L."/>
            <person name="Landsman D."/>
            <person name="Rodriguez-Kessler M."/>
            <person name="Delgado-Sanchez P."/>
        </authorList>
    </citation>
    <scope>NUCLEOTIDE SEQUENCE</scope>
    <source>
        <tissue evidence="1">Cladode</tissue>
    </source>
</reference>
<sequence length="120" mass="13958">MVRICPWVKSKERSIYSCSLANKLNGSSYITCYISNTNKWTSSLADHILKLLGGQKSWKSLLTVHAIDDNRCIWSNPFEDWGVMLWMRIVISSIEYFVRIFRFNHIFTCHNATIHLEGSL</sequence>
<evidence type="ECO:0000313" key="1">
    <source>
        <dbReference type="EMBL" id="MBA4665909.1"/>
    </source>
</evidence>
<dbReference type="AlphaFoldDB" id="A0A7C9EQH8"/>
<organism evidence="1">
    <name type="scientific">Opuntia streptacantha</name>
    <name type="common">Prickly pear cactus</name>
    <name type="synonym">Opuntia cardona</name>
    <dbReference type="NCBI Taxonomy" id="393608"/>
    <lineage>
        <taxon>Eukaryota</taxon>
        <taxon>Viridiplantae</taxon>
        <taxon>Streptophyta</taxon>
        <taxon>Embryophyta</taxon>
        <taxon>Tracheophyta</taxon>
        <taxon>Spermatophyta</taxon>
        <taxon>Magnoliopsida</taxon>
        <taxon>eudicotyledons</taxon>
        <taxon>Gunneridae</taxon>
        <taxon>Pentapetalae</taxon>
        <taxon>Caryophyllales</taxon>
        <taxon>Cactineae</taxon>
        <taxon>Cactaceae</taxon>
        <taxon>Opuntioideae</taxon>
        <taxon>Opuntia</taxon>
    </lineage>
</organism>
<proteinExistence type="predicted"/>